<dbReference type="EMBL" id="AP025732">
    <property type="protein sequence ID" value="BDI17813.1"/>
    <property type="molecule type" value="Genomic_DNA"/>
</dbReference>
<dbReference type="InterPro" id="IPR050390">
    <property type="entry name" value="C5-Methyltransferase"/>
</dbReference>
<evidence type="ECO:0000256" key="1">
    <source>
        <dbReference type="ARBA" id="ARBA00011975"/>
    </source>
</evidence>
<keyword evidence="8" id="KW-0255">Endonuclease</keyword>
<keyword evidence="8" id="KW-0540">Nuclease</keyword>
<keyword evidence="9" id="KW-1185">Reference proteome</keyword>
<keyword evidence="2 6" id="KW-0489">Methyltransferase</keyword>
<dbReference type="SUPFAM" id="SSF53335">
    <property type="entry name" value="S-adenosyl-L-methionine-dependent methyltransferases"/>
    <property type="match status" value="1"/>
</dbReference>
<dbReference type="InterPro" id="IPR029063">
    <property type="entry name" value="SAM-dependent_MTases_sf"/>
</dbReference>
<reference evidence="8" key="1">
    <citation type="submission" date="2022-04" db="EMBL/GenBank/DDBJ databases">
        <title>Complete genome sequence of a cyanobacterium, Nostoc sp. SO-36, isolated in Antarctica.</title>
        <authorList>
            <person name="Kanesaki Y."/>
            <person name="Effendi D."/>
            <person name="Sakamoto T."/>
            <person name="Ohtani S."/>
            <person name="Awai K."/>
        </authorList>
    </citation>
    <scope>NUCLEOTIDE SEQUENCE</scope>
    <source>
        <strain evidence="8">SO-36</strain>
    </source>
</reference>
<keyword evidence="5" id="KW-0680">Restriction system</keyword>
<evidence type="ECO:0000256" key="7">
    <source>
        <dbReference type="RuleBase" id="RU000416"/>
    </source>
</evidence>
<organism evidence="8 9">
    <name type="scientific">Nostoc cf. commune SO-36</name>
    <dbReference type="NCBI Taxonomy" id="449208"/>
    <lineage>
        <taxon>Bacteria</taxon>
        <taxon>Bacillati</taxon>
        <taxon>Cyanobacteriota</taxon>
        <taxon>Cyanophyceae</taxon>
        <taxon>Nostocales</taxon>
        <taxon>Nostocaceae</taxon>
        <taxon>Nostoc</taxon>
    </lineage>
</organism>
<dbReference type="PRINTS" id="PR00105">
    <property type="entry name" value="C5METTRFRASE"/>
</dbReference>
<dbReference type="Proteomes" id="UP001055453">
    <property type="component" value="Chromosome"/>
</dbReference>
<dbReference type="Pfam" id="PF00145">
    <property type="entry name" value="DNA_methylase"/>
    <property type="match status" value="1"/>
</dbReference>
<evidence type="ECO:0000256" key="6">
    <source>
        <dbReference type="PROSITE-ProRule" id="PRU01016"/>
    </source>
</evidence>
<dbReference type="PANTHER" id="PTHR10629:SF52">
    <property type="entry name" value="DNA (CYTOSINE-5)-METHYLTRANSFERASE 1"/>
    <property type="match status" value="1"/>
</dbReference>
<keyword evidence="3 6" id="KW-0808">Transferase</keyword>
<name>A0ABM7Z474_NOSCO</name>
<protein>
    <recommendedName>
        <fullName evidence="1">DNA (cytosine-5-)-methyltransferase</fullName>
        <ecNumber evidence="1">2.1.1.37</ecNumber>
    </recommendedName>
</protein>
<gene>
    <name evidence="8" type="ORF">ANSO36C_36150</name>
</gene>
<comment type="similarity">
    <text evidence="6 7">Belongs to the class I-like SAM-binding methyltransferase superfamily. C5-methyltransferase family.</text>
</comment>
<dbReference type="NCBIfam" id="TIGR00675">
    <property type="entry name" value="dcm"/>
    <property type="match status" value="1"/>
</dbReference>
<dbReference type="InterPro" id="IPR001525">
    <property type="entry name" value="C5_MeTfrase"/>
</dbReference>
<dbReference type="RefSeq" id="WP_251955642.1">
    <property type="nucleotide sequence ID" value="NZ_AP025732.1"/>
</dbReference>
<dbReference type="Gene3D" id="3.40.50.150">
    <property type="entry name" value="Vaccinia Virus protein VP39"/>
    <property type="match status" value="1"/>
</dbReference>
<sequence>MSDRPCIFSFFAGSGFLDLGFETSGFNIVYVNEIFPPFIAAYRYSREILKMRSPEYGYNHGEAADVTKLIVGTEAQRLQELVKDCRKSHHIIGFIGGPPCPDFSIGGKNRGRLGDNGKLSASYVELICRNLPDFFLFENVKGLWKTTKHRSFFESLKQQLVEAGYILTERLINAIEYGVPQDRQRIILIGFKNNFLQEIKIAFDKKLISEELFPWNNYIVYPQEKVFAYPWCGCEPFKENSLIPCPDGIPEELTVEYWFRKNNVLKHSNAEHHFQPRAAITKFAAVQEGDNSKKSFKRLHRWRYSPTACYGNNEVHLHPYKIRRISVAEALAIQSLPANFVLPENMSLTNMFKTIGNGVPYLASKALAQTILNFLTTSVKNTVDISRVSTT</sequence>
<dbReference type="PANTHER" id="PTHR10629">
    <property type="entry name" value="CYTOSINE-SPECIFIC METHYLTRANSFERASE"/>
    <property type="match status" value="1"/>
</dbReference>
<evidence type="ECO:0000313" key="8">
    <source>
        <dbReference type="EMBL" id="BDI17813.1"/>
    </source>
</evidence>
<dbReference type="EC" id="2.1.1.37" evidence="1"/>
<accession>A0ABM7Z474</accession>
<evidence type="ECO:0000256" key="5">
    <source>
        <dbReference type="ARBA" id="ARBA00022747"/>
    </source>
</evidence>
<evidence type="ECO:0000256" key="4">
    <source>
        <dbReference type="ARBA" id="ARBA00022691"/>
    </source>
</evidence>
<evidence type="ECO:0000256" key="3">
    <source>
        <dbReference type="ARBA" id="ARBA00022679"/>
    </source>
</evidence>
<dbReference type="Gene3D" id="3.90.120.10">
    <property type="entry name" value="DNA Methylase, subunit A, domain 2"/>
    <property type="match status" value="1"/>
</dbReference>
<keyword evidence="8" id="KW-0378">Hydrolase</keyword>
<keyword evidence="4 6" id="KW-0949">S-adenosyl-L-methionine</keyword>
<proteinExistence type="inferred from homology"/>
<evidence type="ECO:0000256" key="2">
    <source>
        <dbReference type="ARBA" id="ARBA00022603"/>
    </source>
</evidence>
<feature type="active site" evidence="6">
    <location>
        <position position="100"/>
    </location>
</feature>
<evidence type="ECO:0000313" key="9">
    <source>
        <dbReference type="Proteomes" id="UP001055453"/>
    </source>
</evidence>
<dbReference type="GO" id="GO:0004519">
    <property type="term" value="F:endonuclease activity"/>
    <property type="evidence" value="ECO:0007669"/>
    <property type="project" value="UniProtKB-KW"/>
</dbReference>
<dbReference type="PROSITE" id="PS51679">
    <property type="entry name" value="SAM_MT_C5"/>
    <property type="match status" value="1"/>
</dbReference>